<dbReference type="AlphaFoldDB" id="A0A934IGG5"/>
<dbReference type="InterPro" id="IPR002524">
    <property type="entry name" value="Cation_efflux"/>
</dbReference>
<evidence type="ECO:0000256" key="6">
    <source>
        <dbReference type="ARBA" id="ARBA00022989"/>
    </source>
</evidence>
<dbReference type="GO" id="GO:0005385">
    <property type="term" value="F:zinc ion transmembrane transporter activity"/>
    <property type="evidence" value="ECO:0007669"/>
    <property type="project" value="TreeGrafter"/>
</dbReference>
<feature type="transmembrane region" description="Helical" evidence="10">
    <location>
        <begin position="197"/>
        <end position="218"/>
    </location>
</feature>
<protein>
    <submittedName>
        <fullName evidence="13">Cation transporter</fullName>
    </submittedName>
</protein>
<evidence type="ECO:0000256" key="3">
    <source>
        <dbReference type="ARBA" id="ARBA00022448"/>
    </source>
</evidence>
<proteinExistence type="inferred from homology"/>
<dbReference type="InterPro" id="IPR058533">
    <property type="entry name" value="Cation_efflux_TM"/>
</dbReference>
<evidence type="ECO:0000259" key="11">
    <source>
        <dbReference type="Pfam" id="PF01545"/>
    </source>
</evidence>
<evidence type="ECO:0000256" key="4">
    <source>
        <dbReference type="ARBA" id="ARBA00022692"/>
    </source>
</evidence>
<dbReference type="InterPro" id="IPR050681">
    <property type="entry name" value="CDF/SLC30A"/>
</dbReference>
<sequence length="341" mass="36482">MNDERTQAAAGSHDAHGHDHDGHDHDGHDHGGHGHGGHGHAHHHHVDPAAGDLKVGFAVLVNLLLTVVQVVGGVLAGSLALIADALHNLSDALSLVIAYGARKIARRGSDERMTFGYGRIEIVAALINYTTLIVVGLYLVSEAVMRFFEPEGVEGWVVVWIAGVALVIDVVTALLTFSMSKTSMNIRAAFLHNVADALGSVAVIFAGTLIILFGWHIVDPLVTLLISGYILWMSFKEIGGVIRILMLGSPPGIETADVIAAVKEIDGVSDVHRVRFWQMQENATAFDAHVVIDRGEWTHADAIKAAIKAKLKARFGIAQSTLELECMNHACLEAPSIGTDL</sequence>
<dbReference type="InterPro" id="IPR027469">
    <property type="entry name" value="Cation_efflux_TMD_sf"/>
</dbReference>
<evidence type="ECO:0000256" key="1">
    <source>
        <dbReference type="ARBA" id="ARBA00004141"/>
    </source>
</evidence>
<dbReference type="EMBL" id="JAEKJA010000007">
    <property type="protein sequence ID" value="MBJ3776239.1"/>
    <property type="molecule type" value="Genomic_DNA"/>
</dbReference>
<keyword evidence="4 10" id="KW-0812">Transmembrane</keyword>
<reference evidence="13" key="1">
    <citation type="submission" date="2020-12" db="EMBL/GenBank/DDBJ databases">
        <title>Bacterial taxonomy.</title>
        <authorList>
            <person name="Pan X."/>
        </authorList>
    </citation>
    <scope>NUCLEOTIDE SEQUENCE</scope>
    <source>
        <strain evidence="13">B2012</strain>
    </source>
</reference>
<feature type="transmembrane region" description="Helical" evidence="10">
    <location>
        <begin position="153"/>
        <end position="177"/>
    </location>
</feature>
<dbReference type="NCBIfam" id="TIGR01297">
    <property type="entry name" value="CDF"/>
    <property type="match status" value="1"/>
</dbReference>
<dbReference type="RefSeq" id="WP_198882113.1">
    <property type="nucleotide sequence ID" value="NZ_JAEKJA010000007.1"/>
</dbReference>
<feature type="transmembrane region" description="Helical" evidence="10">
    <location>
        <begin position="81"/>
        <end position="101"/>
    </location>
</feature>
<evidence type="ECO:0000256" key="9">
    <source>
        <dbReference type="SAM" id="MobiDB-lite"/>
    </source>
</evidence>
<feature type="transmembrane region" description="Helical" evidence="10">
    <location>
        <begin position="122"/>
        <end position="141"/>
    </location>
</feature>
<keyword evidence="3" id="KW-0813">Transport</keyword>
<evidence type="ECO:0000256" key="7">
    <source>
        <dbReference type="ARBA" id="ARBA00023065"/>
    </source>
</evidence>
<dbReference type="SUPFAM" id="SSF161111">
    <property type="entry name" value="Cation efflux protein transmembrane domain-like"/>
    <property type="match status" value="1"/>
</dbReference>
<dbReference type="GO" id="GO:0005886">
    <property type="term" value="C:plasma membrane"/>
    <property type="evidence" value="ECO:0007669"/>
    <property type="project" value="TreeGrafter"/>
</dbReference>
<keyword evidence="7" id="KW-0406">Ion transport</keyword>
<dbReference type="PANTHER" id="PTHR11562:SF17">
    <property type="entry name" value="RE54080P-RELATED"/>
    <property type="match status" value="1"/>
</dbReference>
<keyword evidence="5" id="KW-0864">Zinc transport</keyword>
<evidence type="ECO:0000256" key="10">
    <source>
        <dbReference type="SAM" id="Phobius"/>
    </source>
</evidence>
<dbReference type="Proteomes" id="UP000609531">
    <property type="component" value="Unassembled WGS sequence"/>
</dbReference>
<evidence type="ECO:0000313" key="14">
    <source>
        <dbReference type="Proteomes" id="UP000609531"/>
    </source>
</evidence>
<feature type="domain" description="Cation efflux protein transmembrane" evidence="11">
    <location>
        <begin position="58"/>
        <end position="246"/>
    </location>
</feature>
<evidence type="ECO:0000259" key="12">
    <source>
        <dbReference type="Pfam" id="PF16916"/>
    </source>
</evidence>
<dbReference type="Pfam" id="PF16916">
    <property type="entry name" value="ZT_dimer"/>
    <property type="match status" value="1"/>
</dbReference>
<evidence type="ECO:0000256" key="8">
    <source>
        <dbReference type="ARBA" id="ARBA00023136"/>
    </source>
</evidence>
<gene>
    <name evidence="13" type="ORF">JCR33_11100</name>
</gene>
<feature type="transmembrane region" description="Helical" evidence="10">
    <location>
        <begin position="55"/>
        <end position="75"/>
    </location>
</feature>
<name>A0A934IGG5_9HYPH</name>
<evidence type="ECO:0000256" key="5">
    <source>
        <dbReference type="ARBA" id="ARBA00022906"/>
    </source>
</evidence>
<comment type="similarity">
    <text evidence="2">Belongs to the cation diffusion facilitator (CDF) transporter (TC 2.A.4) family. SLC30A subfamily.</text>
</comment>
<evidence type="ECO:0000256" key="2">
    <source>
        <dbReference type="ARBA" id="ARBA00008873"/>
    </source>
</evidence>
<dbReference type="Gene3D" id="1.20.1510.10">
    <property type="entry name" value="Cation efflux protein transmembrane domain"/>
    <property type="match status" value="1"/>
</dbReference>
<dbReference type="SUPFAM" id="SSF160240">
    <property type="entry name" value="Cation efflux protein cytoplasmic domain-like"/>
    <property type="match status" value="1"/>
</dbReference>
<dbReference type="InterPro" id="IPR036837">
    <property type="entry name" value="Cation_efflux_CTD_sf"/>
</dbReference>
<dbReference type="PANTHER" id="PTHR11562">
    <property type="entry name" value="CATION EFFLUX PROTEIN/ ZINC TRANSPORTER"/>
    <property type="match status" value="1"/>
</dbReference>
<dbReference type="InterPro" id="IPR027470">
    <property type="entry name" value="Cation_efflux_CTD"/>
</dbReference>
<feature type="compositionally biased region" description="Basic residues" evidence="9">
    <location>
        <begin position="33"/>
        <end position="45"/>
    </location>
</feature>
<accession>A0A934IGG5</accession>
<organism evidence="13 14">
    <name type="scientific">Acuticoccus mangrovi</name>
    <dbReference type="NCBI Taxonomy" id="2796142"/>
    <lineage>
        <taxon>Bacteria</taxon>
        <taxon>Pseudomonadati</taxon>
        <taxon>Pseudomonadota</taxon>
        <taxon>Alphaproteobacteria</taxon>
        <taxon>Hyphomicrobiales</taxon>
        <taxon>Amorphaceae</taxon>
        <taxon>Acuticoccus</taxon>
    </lineage>
</organism>
<feature type="transmembrane region" description="Helical" evidence="10">
    <location>
        <begin position="224"/>
        <end position="245"/>
    </location>
</feature>
<feature type="domain" description="Cation efflux protein cytoplasmic" evidence="12">
    <location>
        <begin position="250"/>
        <end position="325"/>
    </location>
</feature>
<keyword evidence="5" id="KW-0862">Zinc</keyword>
<keyword evidence="8 10" id="KW-0472">Membrane</keyword>
<keyword evidence="14" id="KW-1185">Reference proteome</keyword>
<evidence type="ECO:0000313" key="13">
    <source>
        <dbReference type="EMBL" id="MBJ3776239.1"/>
    </source>
</evidence>
<dbReference type="Pfam" id="PF01545">
    <property type="entry name" value="Cation_efflux"/>
    <property type="match status" value="1"/>
</dbReference>
<feature type="region of interest" description="Disordered" evidence="9">
    <location>
        <begin position="1"/>
        <end position="45"/>
    </location>
</feature>
<comment type="caution">
    <text evidence="13">The sequence shown here is derived from an EMBL/GenBank/DDBJ whole genome shotgun (WGS) entry which is preliminary data.</text>
</comment>
<keyword evidence="6 10" id="KW-1133">Transmembrane helix</keyword>
<comment type="subcellular location">
    <subcellularLocation>
        <location evidence="1">Membrane</location>
        <topology evidence="1">Multi-pass membrane protein</topology>
    </subcellularLocation>
</comment>
<feature type="compositionally biased region" description="Basic and acidic residues" evidence="9">
    <location>
        <begin position="13"/>
        <end position="32"/>
    </location>
</feature>